<keyword evidence="2" id="KW-1185">Reference proteome</keyword>
<dbReference type="EMBL" id="BOPH01000149">
    <property type="protein sequence ID" value="GIJ75110.1"/>
    <property type="molecule type" value="Genomic_DNA"/>
</dbReference>
<gene>
    <name evidence="1" type="ORF">Voc01_100270</name>
</gene>
<reference evidence="1" key="1">
    <citation type="submission" date="2021-01" db="EMBL/GenBank/DDBJ databases">
        <title>Whole genome shotgun sequence of Virgisporangium ochraceum NBRC 16418.</title>
        <authorList>
            <person name="Komaki H."/>
            <person name="Tamura T."/>
        </authorList>
    </citation>
    <scope>NUCLEOTIDE SEQUENCE</scope>
    <source>
        <strain evidence="1">NBRC 16418</strain>
    </source>
</reference>
<dbReference type="AlphaFoldDB" id="A0A8J4A853"/>
<name>A0A8J4A853_9ACTN</name>
<organism evidence="1 2">
    <name type="scientific">Virgisporangium ochraceum</name>
    <dbReference type="NCBI Taxonomy" id="65505"/>
    <lineage>
        <taxon>Bacteria</taxon>
        <taxon>Bacillati</taxon>
        <taxon>Actinomycetota</taxon>
        <taxon>Actinomycetes</taxon>
        <taxon>Micromonosporales</taxon>
        <taxon>Micromonosporaceae</taxon>
        <taxon>Virgisporangium</taxon>
    </lineage>
</organism>
<accession>A0A8J4A853</accession>
<evidence type="ECO:0000313" key="1">
    <source>
        <dbReference type="EMBL" id="GIJ75110.1"/>
    </source>
</evidence>
<evidence type="ECO:0000313" key="2">
    <source>
        <dbReference type="Proteomes" id="UP000635606"/>
    </source>
</evidence>
<protein>
    <submittedName>
        <fullName evidence="1">Uncharacterized protein</fullName>
    </submittedName>
</protein>
<dbReference type="Proteomes" id="UP000635606">
    <property type="component" value="Unassembled WGS sequence"/>
</dbReference>
<comment type="caution">
    <text evidence="1">The sequence shown here is derived from an EMBL/GenBank/DDBJ whole genome shotgun (WGS) entry which is preliminary data.</text>
</comment>
<proteinExistence type="predicted"/>
<sequence>MTTATCVRKDVVVATLRSRDLHGRADWVDKEFSALIDTDENAGLLRTLGIDLDTLSADAWPGPATDDPRTI</sequence>